<evidence type="ECO:0000256" key="10">
    <source>
        <dbReference type="HAMAP-Rule" id="MF_01225"/>
    </source>
</evidence>
<dbReference type="SMART" id="SM00729">
    <property type="entry name" value="Elp3"/>
    <property type="match status" value="1"/>
</dbReference>
<dbReference type="UniPathway" id="UPA00344"/>
<keyword evidence="13" id="KW-1185">Reference proteome</keyword>
<dbReference type="Gene3D" id="3.20.20.70">
    <property type="entry name" value="Aldolase class I"/>
    <property type="match status" value="1"/>
</dbReference>
<evidence type="ECO:0000256" key="6">
    <source>
        <dbReference type="ARBA" id="ARBA00023014"/>
    </source>
</evidence>
<dbReference type="AlphaFoldDB" id="A0A075LZ99"/>
<feature type="binding site" evidence="10">
    <location>
        <position position="269"/>
    </location>
    <ligand>
        <name>[4Fe-4S] cluster</name>
        <dbReference type="ChEBI" id="CHEBI:49883"/>
        <label>2</label>
        <note>4Fe-4S-substrate</note>
    </ligand>
</feature>
<evidence type="ECO:0000313" key="12">
    <source>
        <dbReference type="EMBL" id="AIF69888.1"/>
    </source>
</evidence>
<dbReference type="GO" id="GO:0061799">
    <property type="term" value="F:cyclic pyranopterin monophosphate synthase activity"/>
    <property type="evidence" value="ECO:0007669"/>
    <property type="project" value="TreeGrafter"/>
</dbReference>
<comment type="caution">
    <text evidence="10">Lacks conserved residue(s) required for the propagation of feature annotation.</text>
</comment>
<dbReference type="CDD" id="cd01335">
    <property type="entry name" value="Radical_SAM"/>
    <property type="match status" value="1"/>
</dbReference>
<evidence type="ECO:0000256" key="1">
    <source>
        <dbReference type="ARBA" id="ARBA00022485"/>
    </source>
</evidence>
<keyword evidence="8 10" id="KW-0501">Molybdenum cofactor biosynthesis</keyword>
<dbReference type="GO" id="GO:1904047">
    <property type="term" value="F:S-adenosyl-L-methionine binding"/>
    <property type="evidence" value="ECO:0007669"/>
    <property type="project" value="UniProtKB-UniRule"/>
</dbReference>
<feature type="binding site" evidence="10">
    <location>
        <position position="15"/>
    </location>
    <ligand>
        <name>GTP</name>
        <dbReference type="ChEBI" id="CHEBI:37565"/>
    </ligand>
</feature>
<dbReference type="GO" id="GO:0046872">
    <property type="term" value="F:metal ion binding"/>
    <property type="evidence" value="ECO:0007669"/>
    <property type="project" value="UniProtKB-KW"/>
</dbReference>
<dbReference type="NCBIfam" id="TIGR02668">
    <property type="entry name" value="moaA_archaeal"/>
    <property type="match status" value="1"/>
</dbReference>
<dbReference type="Proteomes" id="UP000027981">
    <property type="component" value="Chromosome"/>
</dbReference>
<comment type="function">
    <text evidence="10">Catalyzes the cyclization of GTP to (8S)-3',8-cyclo-7,8-dihydroguanosine 5'-triphosphate.</text>
</comment>
<dbReference type="EC" id="4.1.99.22" evidence="10"/>
<keyword evidence="5 10" id="KW-0408">Iron</keyword>
<dbReference type="STRING" id="1343739.PAP_07490"/>
<dbReference type="PANTHER" id="PTHR22960:SF0">
    <property type="entry name" value="MOLYBDENUM COFACTOR BIOSYNTHESIS PROTEIN 1"/>
    <property type="match status" value="1"/>
</dbReference>
<evidence type="ECO:0000259" key="11">
    <source>
        <dbReference type="PROSITE" id="PS51918"/>
    </source>
</evidence>
<evidence type="ECO:0000256" key="3">
    <source>
        <dbReference type="ARBA" id="ARBA00022723"/>
    </source>
</evidence>
<feature type="binding site" evidence="10">
    <location>
        <position position="255"/>
    </location>
    <ligand>
        <name>[4Fe-4S] cluster</name>
        <dbReference type="ChEBI" id="CHEBI:49883"/>
        <label>2</label>
        <note>4Fe-4S-substrate</note>
    </ligand>
</feature>
<feature type="binding site" evidence="10">
    <location>
        <position position="63"/>
    </location>
    <ligand>
        <name>GTP</name>
        <dbReference type="ChEBI" id="CHEBI:37565"/>
    </ligand>
</feature>
<dbReference type="PROSITE" id="PS51918">
    <property type="entry name" value="RADICAL_SAM"/>
    <property type="match status" value="1"/>
</dbReference>
<protein>
    <recommendedName>
        <fullName evidence="10">Probable GTP 3',8-cyclase</fullName>
        <ecNumber evidence="10">4.1.99.22</ecNumber>
    </recommendedName>
    <alternativeName>
        <fullName evidence="10">Molybdenum cofactor biosynthesis protein A</fullName>
    </alternativeName>
</protein>
<dbReference type="NCBIfam" id="NF001199">
    <property type="entry name" value="PRK00164.2-1"/>
    <property type="match status" value="1"/>
</dbReference>
<dbReference type="Pfam" id="PF04055">
    <property type="entry name" value="Radical_SAM"/>
    <property type="match status" value="1"/>
</dbReference>
<dbReference type="OrthoDB" id="6925at2157"/>
<dbReference type="InterPro" id="IPR010505">
    <property type="entry name" value="MoaA_twitch"/>
</dbReference>
<evidence type="ECO:0000256" key="2">
    <source>
        <dbReference type="ARBA" id="ARBA00022691"/>
    </source>
</evidence>
<dbReference type="eggNOG" id="arCOG00930">
    <property type="taxonomic scope" value="Archaea"/>
</dbReference>
<dbReference type="GeneID" id="24842603"/>
<comment type="catalytic activity">
    <reaction evidence="10">
        <text>GTP + AH2 + S-adenosyl-L-methionine = (8S)-3',8-cyclo-7,8-dihydroguanosine 5'-triphosphate + 5'-deoxyadenosine + L-methionine + A + H(+)</text>
        <dbReference type="Rhea" id="RHEA:49576"/>
        <dbReference type="ChEBI" id="CHEBI:13193"/>
        <dbReference type="ChEBI" id="CHEBI:15378"/>
        <dbReference type="ChEBI" id="CHEBI:17319"/>
        <dbReference type="ChEBI" id="CHEBI:17499"/>
        <dbReference type="ChEBI" id="CHEBI:37565"/>
        <dbReference type="ChEBI" id="CHEBI:57844"/>
        <dbReference type="ChEBI" id="CHEBI:59789"/>
        <dbReference type="ChEBI" id="CHEBI:131766"/>
        <dbReference type="EC" id="4.1.99.22"/>
    </reaction>
</comment>
<feature type="binding site" evidence="10">
    <location>
        <position position="29"/>
    </location>
    <ligand>
        <name>[4Fe-4S] cluster</name>
        <dbReference type="ChEBI" id="CHEBI:49883"/>
        <label>1</label>
        <note>4Fe-4S-S-AdoMet</note>
    </ligand>
</feature>
<keyword evidence="6 10" id="KW-0411">Iron-sulfur</keyword>
<proteinExistence type="inferred from homology"/>
<dbReference type="InterPro" id="IPR013785">
    <property type="entry name" value="Aldolase_TIM"/>
</dbReference>
<feature type="binding site" evidence="10">
    <location>
        <position position="152"/>
    </location>
    <ligand>
        <name>GTP</name>
        <dbReference type="ChEBI" id="CHEBI:37565"/>
    </ligand>
</feature>
<gene>
    <name evidence="10" type="primary">moaA</name>
    <name evidence="12" type="ORF">PAP_07490</name>
</gene>
<dbReference type="SFLD" id="SFLDS00029">
    <property type="entry name" value="Radical_SAM"/>
    <property type="match status" value="1"/>
</dbReference>
<dbReference type="InterPro" id="IPR006638">
    <property type="entry name" value="Elp3/MiaA/NifB-like_rSAM"/>
</dbReference>
<dbReference type="GO" id="GO:0051539">
    <property type="term" value="F:4 iron, 4 sulfur cluster binding"/>
    <property type="evidence" value="ECO:0007669"/>
    <property type="project" value="UniProtKB-UniRule"/>
</dbReference>
<comment type="pathway">
    <text evidence="10">Cofactor biosynthesis; molybdopterin biosynthesis.</text>
</comment>
<dbReference type="HOGENOM" id="CLU_009273_0_1_2"/>
<feature type="binding site" evidence="10">
    <location>
        <position position="116"/>
    </location>
    <ligand>
        <name>S-adenosyl-L-methionine</name>
        <dbReference type="ChEBI" id="CHEBI:59789"/>
    </ligand>
</feature>
<evidence type="ECO:0000256" key="8">
    <source>
        <dbReference type="ARBA" id="ARBA00023150"/>
    </source>
</evidence>
<dbReference type="InterPro" id="IPR040064">
    <property type="entry name" value="MoaA-like"/>
</dbReference>
<keyword evidence="4 10" id="KW-0547">Nucleotide-binding</keyword>
<keyword evidence="3 10" id="KW-0479">Metal-binding</keyword>
<feature type="binding site" evidence="10">
    <location>
        <position position="22"/>
    </location>
    <ligand>
        <name>[4Fe-4S] cluster</name>
        <dbReference type="ChEBI" id="CHEBI:49883"/>
        <label>1</label>
        <note>4Fe-4S-S-AdoMet</note>
    </ligand>
</feature>
<keyword evidence="7 10" id="KW-0342">GTP-binding</keyword>
<dbReference type="Pfam" id="PF06463">
    <property type="entry name" value="Mob_synth_C"/>
    <property type="match status" value="1"/>
</dbReference>
<dbReference type="RefSeq" id="WP_048165396.1">
    <property type="nucleotide sequence ID" value="NZ_CP006019.1"/>
</dbReference>
<reference evidence="13" key="1">
    <citation type="submission" date="2013-06" db="EMBL/GenBank/DDBJ databases">
        <title>Complete Genome Sequence of Hyperthermophilic Palaeococcus pacificus DY20341T, Isolated from a Deep-Sea Hydrothermal Sediments.</title>
        <authorList>
            <person name="Zeng X."/>
            <person name="Shao Z."/>
        </authorList>
    </citation>
    <scope>NUCLEOTIDE SEQUENCE [LARGE SCALE GENOMIC DNA]</scope>
    <source>
        <strain evidence="13">DY20341</strain>
    </source>
</reference>
<dbReference type="GO" id="GO:0061798">
    <property type="term" value="F:GTP 3',8'-cyclase activity"/>
    <property type="evidence" value="ECO:0007669"/>
    <property type="project" value="UniProtKB-UniRule"/>
</dbReference>
<dbReference type="SFLD" id="SFLDG01067">
    <property type="entry name" value="SPASM/twitch_domain_containing"/>
    <property type="match status" value="1"/>
</dbReference>
<dbReference type="SUPFAM" id="SSF102114">
    <property type="entry name" value="Radical SAM enzymes"/>
    <property type="match status" value="1"/>
</dbReference>
<reference evidence="12 13" key="2">
    <citation type="journal article" date="2015" name="Genome Announc.">
        <title>Complete Genome Sequence of Hyperthermophilic Piezophilic Archaeon Palaeococcus pacificus DY20341T, Isolated from Deep-Sea Hydrothermal Sediments.</title>
        <authorList>
            <person name="Zeng X."/>
            <person name="Jebbar M."/>
            <person name="Shao Z."/>
        </authorList>
    </citation>
    <scope>NUCLEOTIDE SEQUENCE [LARGE SCALE GENOMIC DNA]</scope>
    <source>
        <strain evidence="12 13">DY20341</strain>
    </source>
</reference>
<keyword evidence="9 10" id="KW-0456">Lyase</keyword>
<evidence type="ECO:0000256" key="4">
    <source>
        <dbReference type="ARBA" id="ARBA00022741"/>
    </source>
</evidence>
<keyword evidence="2 10" id="KW-0949">S-adenosyl-L-methionine</keyword>
<accession>A0A075LZ99</accession>
<feature type="binding site" evidence="10">
    <location>
        <position position="67"/>
    </location>
    <ligand>
        <name>S-adenosyl-L-methionine</name>
        <dbReference type="ChEBI" id="CHEBI:59789"/>
    </ligand>
</feature>
<dbReference type="InterPro" id="IPR058240">
    <property type="entry name" value="rSAM_sf"/>
</dbReference>
<dbReference type="GO" id="GO:0005525">
    <property type="term" value="F:GTP binding"/>
    <property type="evidence" value="ECO:0007669"/>
    <property type="project" value="UniProtKB-UniRule"/>
</dbReference>
<dbReference type="GO" id="GO:0006777">
    <property type="term" value="P:Mo-molybdopterin cofactor biosynthetic process"/>
    <property type="evidence" value="ECO:0007669"/>
    <property type="project" value="UniProtKB-UniRule"/>
</dbReference>
<feature type="binding site" evidence="10">
    <location>
        <position position="26"/>
    </location>
    <ligand>
        <name>[4Fe-4S] cluster</name>
        <dbReference type="ChEBI" id="CHEBI:49883"/>
        <label>1</label>
        <note>4Fe-4S-S-AdoMet</note>
    </ligand>
</feature>
<name>A0A075LZ99_9EURY</name>
<dbReference type="EMBL" id="CP006019">
    <property type="protein sequence ID" value="AIF69888.1"/>
    <property type="molecule type" value="Genomic_DNA"/>
</dbReference>
<organism evidence="12 13">
    <name type="scientific">Palaeococcus pacificus DY20341</name>
    <dbReference type="NCBI Taxonomy" id="1343739"/>
    <lineage>
        <taxon>Archaea</taxon>
        <taxon>Methanobacteriati</taxon>
        <taxon>Methanobacteriota</taxon>
        <taxon>Thermococci</taxon>
        <taxon>Thermococcales</taxon>
        <taxon>Thermococcaceae</taxon>
        <taxon>Palaeococcus</taxon>
    </lineage>
</organism>
<evidence type="ECO:0000256" key="9">
    <source>
        <dbReference type="ARBA" id="ARBA00023239"/>
    </source>
</evidence>
<sequence length="308" mass="35996">MPLVDRFGRPLTNLRISLTEECNYNCFFCHREGQINAKKREMTPEEIEHIVRIASSLGIKKVKLTGGEPTVRRDIVEIVERIKPYTTDLSMTTNGSVMNRLAEPLKEAGLNRVNISFHSLNRKRYKQITGVDLLDRAIKGIEKASKFFHPVKLNMTIMRGLNEDEIWDMIEFAAKNKVVLQLIELEAPRELEGTEFFKTFFYPLKPVEEELEKRAVQIKERKLHRRRKYFIPTKYGIVEVEVVRSMHNTVFCANCTRLRITADGHIKTCIYRNDNLIDLLEPLRKGASDDELIELFKKSVIIREPYWK</sequence>
<dbReference type="InterPro" id="IPR050105">
    <property type="entry name" value="MoCo_biosynth_MoaA/MoaC"/>
</dbReference>
<evidence type="ECO:0000256" key="7">
    <source>
        <dbReference type="ARBA" id="ARBA00023134"/>
    </source>
</evidence>
<comment type="cofactor">
    <cofactor evidence="10">
        <name>[4Fe-4S] cluster</name>
        <dbReference type="ChEBI" id="CHEBI:49883"/>
    </cofactor>
    <text evidence="10">Binds 2 [4Fe-4S] clusters. Binds 1 [4Fe-4S] cluster coordinated with 3 cysteines and an exchangeable S-adenosyl-L-methionine and 1 [4Fe-4S] cluster coordinated with 3 cysteines and the GTP-derived substrate.</text>
</comment>
<dbReference type="InterPro" id="IPR013485">
    <property type="entry name" value="MoaA_arc"/>
</dbReference>
<dbReference type="PANTHER" id="PTHR22960">
    <property type="entry name" value="MOLYBDOPTERIN COFACTOR SYNTHESIS PROTEIN A"/>
    <property type="match status" value="1"/>
</dbReference>
<dbReference type="CDD" id="cd21117">
    <property type="entry name" value="Twitch_MoaA"/>
    <property type="match status" value="1"/>
</dbReference>
<keyword evidence="1 10" id="KW-0004">4Fe-4S</keyword>
<comment type="similarity">
    <text evidence="10">Belongs to the radical SAM superfamily. MoaA family.</text>
</comment>
<feature type="binding site" evidence="10">
    <location>
        <begin position="257"/>
        <end position="259"/>
    </location>
    <ligand>
        <name>GTP</name>
        <dbReference type="ChEBI" id="CHEBI:37565"/>
    </ligand>
</feature>
<dbReference type="HAMAP" id="MF_01225_A">
    <property type="entry name" value="MoaA_A"/>
    <property type="match status" value="1"/>
</dbReference>
<feature type="binding site" evidence="10">
    <location>
        <position position="252"/>
    </location>
    <ligand>
        <name>[4Fe-4S] cluster</name>
        <dbReference type="ChEBI" id="CHEBI:49883"/>
        <label>2</label>
        <note>4Fe-4S-substrate</note>
    </ligand>
</feature>
<feature type="domain" description="Radical SAM core" evidence="11">
    <location>
        <begin position="6"/>
        <end position="234"/>
    </location>
</feature>
<evidence type="ECO:0000256" key="5">
    <source>
        <dbReference type="ARBA" id="ARBA00023004"/>
    </source>
</evidence>
<dbReference type="SFLD" id="SFLDG01383">
    <property type="entry name" value="cyclic_pyranopterin_phosphate"/>
    <property type="match status" value="1"/>
</dbReference>
<dbReference type="InterPro" id="IPR007197">
    <property type="entry name" value="rSAM"/>
</dbReference>
<evidence type="ECO:0000313" key="13">
    <source>
        <dbReference type="Proteomes" id="UP000027981"/>
    </source>
</evidence>
<feature type="binding site" evidence="10">
    <location>
        <position position="92"/>
    </location>
    <ligand>
        <name>GTP</name>
        <dbReference type="ChEBI" id="CHEBI:37565"/>
    </ligand>
</feature>
<dbReference type="SFLD" id="SFLDG01386">
    <property type="entry name" value="main_SPASM_domain-containing"/>
    <property type="match status" value="1"/>
</dbReference>
<dbReference type="KEGG" id="ppac:PAP_07490"/>